<gene>
    <name evidence="1" type="ORF">Taro_004930</name>
</gene>
<evidence type="ECO:0008006" key="3">
    <source>
        <dbReference type="Google" id="ProtNLM"/>
    </source>
</evidence>
<dbReference type="PANTHER" id="PTHR33156">
    <property type="entry name" value="OS02G0230000 PROTEIN"/>
    <property type="match status" value="1"/>
</dbReference>
<name>A0A843TWC6_COLES</name>
<evidence type="ECO:0000313" key="1">
    <source>
        <dbReference type="EMBL" id="MQL72579.1"/>
    </source>
</evidence>
<dbReference type="PANTHER" id="PTHR33156:SF2">
    <property type="entry name" value="OS01G0738000 PROTEIN"/>
    <property type="match status" value="1"/>
</dbReference>
<dbReference type="GO" id="GO:0005739">
    <property type="term" value="C:mitochondrion"/>
    <property type="evidence" value="ECO:0007669"/>
    <property type="project" value="TreeGrafter"/>
</dbReference>
<keyword evidence="2" id="KW-1185">Reference proteome</keyword>
<protein>
    <recommendedName>
        <fullName evidence="3">Protein NUCLEAR FUSION DEFECTIVE 6, chloroplastic/mitochondrial</fullName>
    </recommendedName>
</protein>
<organism evidence="1 2">
    <name type="scientific">Colocasia esculenta</name>
    <name type="common">Wild taro</name>
    <name type="synonym">Arum esculentum</name>
    <dbReference type="NCBI Taxonomy" id="4460"/>
    <lineage>
        <taxon>Eukaryota</taxon>
        <taxon>Viridiplantae</taxon>
        <taxon>Streptophyta</taxon>
        <taxon>Embryophyta</taxon>
        <taxon>Tracheophyta</taxon>
        <taxon>Spermatophyta</taxon>
        <taxon>Magnoliopsida</taxon>
        <taxon>Liliopsida</taxon>
        <taxon>Araceae</taxon>
        <taxon>Aroideae</taxon>
        <taxon>Colocasieae</taxon>
        <taxon>Colocasia</taxon>
    </lineage>
</organism>
<dbReference type="EMBL" id="NMUH01000136">
    <property type="protein sequence ID" value="MQL72579.1"/>
    <property type="molecule type" value="Genomic_DNA"/>
</dbReference>
<dbReference type="InterPro" id="IPR043459">
    <property type="entry name" value="NFD6/NOXY2-like"/>
</dbReference>
<comment type="caution">
    <text evidence="1">The sequence shown here is derived from an EMBL/GenBank/DDBJ whole genome shotgun (WGS) entry which is preliminary data.</text>
</comment>
<sequence>MATGGCARRALASSFSSPARLLAGGPRSTLSAPAPAAFARSLSRRRLSSSFSRMPVELGCVCSLMPLHSVTASSLLTSMLSLKPGSWAWLSEVLLSAKCLCFWFWLLDVEWVELGLTSQTMLLNSTLWLILVDARHLQCKILEVGTIGSDGML</sequence>
<reference evidence="1" key="1">
    <citation type="submission" date="2017-07" db="EMBL/GenBank/DDBJ databases">
        <title>Taro Niue Genome Assembly and Annotation.</title>
        <authorList>
            <person name="Atibalentja N."/>
            <person name="Keating K."/>
            <person name="Fields C.J."/>
        </authorList>
    </citation>
    <scope>NUCLEOTIDE SEQUENCE</scope>
    <source>
        <strain evidence="1">Niue_2</strain>
        <tissue evidence="1">Leaf</tissue>
    </source>
</reference>
<dbReference type="AlphaFoldDB" id="A0A843TWC6"/>
<evidence type="ECO:0000313" key="2">
    <source>
        <dbReference type="Proteomes" id="UP000652761"/>
    </source>
</evidence>
<dbReference type="OrthoDB" id="1112931at2759"/>
<dbReference type="Proteomes" id="UP000652761">
    <property type="component" value="Unassembled WGS sequence"/>
</dbReference>
<proteinExistence type="predicted"/>
<accession>A0A843TWC6</accession>